<dbReference type="InterPro" id="IPR001810">
    <property type="entry name" value="F-box_dom"/>
</dbReference>
<dbReference type="Proteomes" id="UP000027265">
    <property type="component" value="Unassembled WGS sequence"/>
</dbReference>
<feature type="domain" description="F-box" evidence="1">
    <location>
        <begin position="22"/>
        <end position="67"/>
    </location>
</feature>
<dbReference type="InterPro" id="IPR032675">
    <property type="entry name" value="LRR_dom_sf"/>
</dbReference>
<proteinExistence type="predicted"/>
<evidence type="ECO:0000313" key="3">
    <source>
        <dbReference type="Proteomes" id="UP000027265"/>
    </source>
</evidence>
<gene>
    <name evidence="2" type="ORF">JAAARDRAFT_41663</name>
</gene>
<protein>
    <recommendedName>
        <fullName evidence="1">F-box domain-containing protein</fullName>
    </recommendedName>
</protein>
<sequence length="415" mass="47886">MPYNTNLIMMRPKERAFTPFQKASPTTLPAEILKKILGHLPKHEIFHLCALNRTFQLHVDRALYSSIIFPSPPQAMALMRTFTENHQLAHCVRELELTPQPWMAIDRIRVTIILAFYNLLSLRKLTIRRDERDFFSPEELRSIFGILAICPFRLREFSSFKVDYDLVVRLLSKFPHITTWNHRPCSFATPLDPKDPLPDDFLPRLKVLDASPDVILSFTSPRPIERLHISFNGEDEVPVVHFLSQFCPSVTGIGIWRRGANAGDITTSTLLNHLAHALPNIRVLTMYDGRVEECYEKDPDVQDSDIDTPNQVVDALSRFKNLRVLGWLSASMFEAGRPGCADNSLWFNLWESHNGKHADFAKTLMQTCPSLRQFVLPIHMDSCHHVAWTRYDNGYMDWDEVSDQFAAELWKKGTW</sequence>
<dbReference type="PROSITE" id="PS50181">
    <property type="entry name" value="FBOX"/>
    <property type="match status" value="1"/>
</dbReference>
<dbReference type="Pfam" id="PF00646">
    <property type="entry name" value="F-box"/>
    <property type="match status" value="1"/>
</dbReference>
<organism evidence="2 3">
    <name type="scientific">Jaapia argillacea MUCL 33604</name>
    <dbReference type="NCBI Taxonomy" id="933084"/>
    <lineage>
        <taxon>Eukaryota</taxon>
        <taxon>Fungi</taxon>
        <taxon>Dikarya</taxon>
        <taxon>Basidiomycota</taxon>
        <taxon>Agaricomycotina</taxon>
        <taxon>Agaricomycetes</taxon>
        <taxon>Agaricomycetidae</taxon>
        <taxon>Jaapiales</taxon>
        <taxon>Jaapiaceae</taxon>
        <taxon>Jaapia</taxon>
    </lineage>
</organism>
<dbReference type="AlphaFoldDB" id="A0A067PIP4"/>
<evidence type="ECO:0000259" key="1">
    <source>
        <dbReference type="PROSITE" id="PS50181"/>
    </source>
</evidence>
<name>A0A067PIP4_9AGAM</name>
<keyword evidence="3" id="KW-1185">Reference proteome</keyword>
<accession>A0A067PIP4</accession>
<dbReference type="Gene3D" id="3.80.10.10">
    <property type="entry name" value="Ribonuclease Inhibitor"/>
    <property type="match status" value="1"/>
</dbReference>
<dbReference type="EMBL" id="KL197754">
    <property type="protein sequence ID" value="KDQ50872.1"/>
    <property type="molecule type" value="Genomic_DNA"/>
</dbReference>
<reference evidence="3" key="1">
    <citation type="journal article" date="2014" name="Proc. Natl. Acad. Sci. U.S.A.">
        <title>Extensive sampling of basidiomycete genomes demonstrates inadequacy of the white-rot/brown-rot paradigm for wood decay fungi.</title>
        <authorList>
            <person name="Riley R."/>
            <person name="Salamov A.A."/>
            <person name="Brown D.W."/>
            <person name="Nagy L.G."/>
            <person name="Floudas D."/>
            <person name="Held B.W."/>
            <person name="Levasseur A."/>
            <person name="Lombard V."/>
            <person name="Morin E."/>
            <person name="Otillar R."/>
            <person name="Lindquist E.A."/>
            <person name="Sun H."/>
            <person name="LaButti K.M."/>
            <person name="Schmutz J."/>
            <person name="Jabbour D."/>
            <person name="Luo H."/>
            <person name="Baker S.E."/>
            <person name="Pisabarro A.G."/>
            <person name="Walton J.D."/>
            <person name="Blanchette R.A."/>
            <person name="Henrissat B."/>
            <person name="Martin F."/>
            <person name="Cullen D."/>
            <person name="Hibbett D.S."/>
            <person name="Grigoriev I.V."/>
        </authorList>
    </citation>
    <scope>NUCLEOTIDE SEQUENCE [LARGE SCALE GENOMIC DNA]</scope>
    <source>
        <strain evidence="3">MUCL 33604</strain>
    </source>
</reference>
<evidence type="ECO:0000313" key="2">
    <source>
        <dbReference type="EMBL" id="KDQ50872.1"/>
    </source>
</evidence>
<dbReference type="InParanoid" id="A0A067PIP4"/>
<dbReference type="HOGENOM" id="CLU_054975_0_0_1"/>